<comment type="caution">
    <text evidence="1">The sequence shown here is derived from an EMBL/GenBank/DDBJ whole genome shotgun (WGS) entry which is preliminary data.</text>
</comment>
<keyword evidence="2" id="KW-1185">Reference proteome</keyword>
<organism evidence="1 2">
    <name type="scientific">Camellia lanceoleosa</name>
    <dbReference type="NCBI Taxonomy" id="1840588"/>
    <lineage>
        <taxon>Eukaryota</taxon>
        <taxon>Viridiplantae</taxon>
        <taxon>Streptophyta</taxon>
        <taxon>Embryophyta</taxon>
        <taxon>Tracheophyta</taxon>
        <taxon>Spermatophyta</taxon>
        <taxon>Magnoliopsida</taxon>
        <taxon>eudicotyledons</taxon>
        <taxon>Gunneridae</taxon>
        <taxon>Pentapetalae</taxon>
        <taxon>asterids</taxon>
        <taxon>Ericales</taxon>
        <taxon>Theaceae</taxon>
        <taxon>Camellia</taxon>
    </lineage>
</organism>
<gene>
    <name evidence="1" type="ORF">LOK49_LG07G03097</name>
</gene>
<evidence type="ECO:0000313" key="1">
    <source>
        <dbReference type="EMBL" id="KAI8008467.1"/>
    </source>
</evidence>
<dbReference type="Proteomes" id="UP001060215">
    <property type="component" value="Chromosome 7"/>
</dbReference>
<evidence type="ECO:0000313" key="2">
    <source>
        <dbReference type="Proteomes" id="UP001060215"/>
    </source>
</evidence>
<dbReference type="EMBL" id="CM045764">
    <property type="protein sequence ID" value="KAI8008467.1"/>
    <property type="molecule type" value="Genomic_DNA"/>
</dbReference>
<name>A0ACC0H6Q4_9ERIC</name>
<sequence>MASSVKLEILLPCLIIVSMVVVSTRARLSPAMKTRDSSARFSLTEIGFDELTLEHYRRRAIELNDGTARVSPGGPDPQHHLIAPAMS</sequence>
<accession>A0ACC0H6Q4</accession>
<protein>
    <submittedName>
        <fullName evidence="1">Uncharacterized protein</fullName>
    </submittedName>
</protein>
<reference evidence="1 2" key="1">
    <citation type="journal article" date="2022" name="Plant J.">
        <title>Chromosome-level genome of Camellia lanceoleosa provides a valuable resource for understanding genome evolution and self-incompatibility.</title>
        <authorList>
            <person name="Gong W."/>
            <person name="Xiao S."/>
            <person name="Wang L."/>
            <person name="Liao Z."/>
            <person name="Chang Y."/>
            <person name="Mo W."/>
            <person name="Hu G."/>
            <person name="Li W."/>
            <person name="Zhao G."/>
            <person name="Zhu H."/>
            <person name="Hu X."/>
            <person name="Ji K."/>
            <person name="Xiang X."/>
            <person name="Song Q."/>
            <person name="Yuan D."/>
            <person name="Jin S."/>
            <person name="Zhang L."/>
        </authorList>
    </citation>
    <scope>NUCLEOTIDE SEQUENCE [LARGE SCALE GENOMIC DNA]</scope>
    <source>
        <strain evidence="1">SQ_2022a</strain>
    </source>
</reference>
<proteinExistence type="predicted"/>